<dbReference type="InterPro" id="IPR000182">
    <property type="entry name" value="GNAT_dom"/>
</dbReference>
<sequence length="160" mass="17766">MPIRKTEERDAPALAFIQVNSILTHFSPLVPAGIFDGLTVEEQTLDWQQFIQENRLILVFEDQDRVVGYAYGKVLDGQWGEVVSMHVLPEFQNQGIGKQLFAAATEALKGLGCSSIRLTTLEHNIGARRLYEKLSGALSGFVAFSDDAPEVREAVYVWPG</sequence>
<evidence type="ECO:0000259" key="3">
    <source>
        <dbReference type="PROSITE" id="PS51186"/>
    </source>
</evidence>
<evidence type="ECO:0000256" key="1">
    <source>
        <dbReference type="ARBA" id="ARBA00022679"/>
    </source>
</evidence>
<evidence type="ECO:0000313" key="5">
    <source>
        <dbReference type="Proteomes" id="UP000632222"/>
    </source>
</evidence>
<keyword evidence="5" id="KW-1185">Reference proteome</keyword>
<dbReference type="PANTHER" id="PTHR43877">
    <property type="entry name" value="AMINOALKYLPHOSPHONATE N-ACETYLTRANSFERASE-RELATED-RELATED"/>
    <property type="match status" value="1"/>
</dbReference>
<dbReference type="RefSeq" id="WP_189003383.1">
    <property type="nucleotide sequence ID" value="NZ_BMOD01000010.1"/>
</dbReference>
<reference evidence="5" key="1">
    <citation type="journal article" date="2019" name="Int. J. Syst. Evol. Microbiol.">
        <title>The Global Catalogue of Microorganisms (GCM) 10K type strain sequencing project: providing services to taxonomists for standard genome sequencing and annotation.</title>
        <authorList>
            <consortium name="The Broad Institute Genomics Platform"/>
            <consortium name="The Broad Institute Genome Sequencing Center for Infectious Disease"/>
            <person name="Wu L."/>
            <person name="Ma J."/>
        </authorList>
    </citation>
    <scope>NUCLEOTIDE SEQUENCE [LARGE SCALE GENOMIC DNA]</scope>
    <source>
        <strain evidence="5">JCM 14370</strain>
    </source>
</reference>
<keyword evidence="1" id="KW-0808">Transferase</keyword>
<dbReference type="PROSITE" id="PS51186">
    <property type="entry name" value="GNAT"/>
    <property type="match status" value="1"/>
</dbReference>
<dbReference type="CDD" id="cd04301">
    <property type="entry name" value="NAT_SF"/>
    <property type="match status" value="1"/>
</dbReference>
<name>A0ABQ2D125_9DEIO</name>
<dbReference type="EMBL" id="BMOD01000010">
    <property type="protein sequence ID" value="GGJ40825.1"/>
    <property type="molecule type" value="Genomic_DNA"/>
</dbReference>
<dbReference type="SUPFAM" id="SSF55729">
    <property type="entry name" value="Acyl-CoA N-acyltransferases (Nat)"/>
    <property type="match status" value="1"/>
</dbReference>
<accession>A0ABQ2D125</accession>
<feature type="domain" description="N-acetyltransferase" evidence="3">
    <location>
        <begin position="1"/>
        <end position="158"/>
    </location>
</feature>
<organism evidence="4 5">
    <name type="scientific">Deinococcus roseus</name>
    <dbReference type="NCBI Taxonomy" id="392414"/>
    <lineage>
        <taxon>Bacteria</taxon>
        <taxon>Thermotogati</taxon>
        <taxon>Deinococcota</taxon>
        <taxon>Deinococci</taxon>
        <taxon>Deinococcales</taxon>
        <taxon>Deinococcaceae</taxon>
        <taxon>Deinococcus</taxon>
    </lineage>
</organism>
<comment type="caution">
    <text evidence="4">The sequence shown here is derived from an EMBL/GenBank/DDBJ whole genome shotgun (WGS) entry which is preliminary data.</text>
</comment>
<dbReference type="Pfam" id="PF00583">
    <property type="entry name" value="Acetyltransf_1"/>
    <property type="match status" value="1"/>
</dbReference>
<dbReference type="Gene3D" id="3.40.630.30">
    <property type="match status" value="1"/>
</dbReference>
<dbReference type="Proteomes" id="UP000632222">
    <property type="component" value="Unassembled WGS sequence"/>
</dbReference>
<keyword evidence="2" id="KW-0012">Acyltransferase</keyword>
<protein>
    <recommendedName>
        <fullName evidence="3">N-acetyltransferase domain-containing protein</fullName>
    </recommendedName>
</protein>
<dbReference type="PANTHER" id="PTHR43877:SF1">
    <property type="entry name" value="ACETYLTRANSFERASE"/>
    <property type="match status" value="1"/>
</dbReference>
<evidence type="ECO:0000313" key="4">
    <source>
        <dbReference type="EMBL" id="GGJ40825.1"/>
    </source>
</evidence>
<dbReference type="InterPro" id="IPR016181">
    <property type="entry name" value="Acyl_CoA_acyltransferase"/>
</dbReference>
<dbReference type="InterPro" id="IPR050832">
    <property type="entry name" value="Bact_Acetyltransf"/>
</dbReference>
<proteinExistence type="predicted"/>
<gene>
    <name evidence="4" type="ORF">GCM10008938_28570</name>
</gene>
<evidence type="ECO:0000256" key="2">
    <source>
        <dbReference type="ARBA" id="ARBA00023315"/>
    </source>
</evidence>